<accession>A0A0G0Q5W0</accession>
<dbReference type="InterPro" id="IPR007863">
    <property type="entry name" value="Peptidase_M16_C"/>
</dbReference>
<dbReference type="Pfam" id="PF00675">
    <property type="entry name" value="Peptidase_M16"/>
    <property type="match status" value="1"/>
</dbReference>
<organism evidence="5 6">
    <name type="scientific">Candidatus Magasanikbacteria bacterium GW2011_GWA2_40_10</name>
    <dbReference type="NCBI Taxonomy" id="1619037"/>
    <lineage>
        <taxon>Bacteria</taxon>
        <taxon>Candidatus Magasanikiibacteriota</taxon>
    </lineage>
</organism>
<name>A0A0G0Q5W0_9BACT</name>
<dbReference type="InterPro" id="IPR011249">
    <property type="entry name" value="Metalloenz_LuxS/M16"/>
</dbReference>
<dbReference type="Proteomes" id="UP000034855">
    <property type="component" value="Unassembled WGS sequence"/>
</dbReference>
<feature type="domain" description="Peptidase M16 N-terminal" evidence="3">
    <location>
        <begin position="21"/>
        <end position="155"/>
    </location>
</feature>
<proteinExistence type="inferred from homology"/>
<dbReference type="InterPro" id="IPR001431">
    <property type="entry name" value="Pept_M16_Zn_BS"/>
</dbReference>
<dbReference type="AlphaFoldDB" id="A0A0G0Q5W0"/>
<dbReference type="PROSITE" id="PS00143">
    <property type="entry name" value="INSULINASE"/>
    <property type="match status" value="1"/>
</dbReference>
<dbReference type="PANTHER" id="PTHR11851">
    <property type="entry name" value="METALLOPROTEASE"/>
    <property type="match status" value="1"/>
</dbReference>
<dbReference type="SUPFAM" id="SSF63411">
    <property type="entry name" value="LuxS/MPP-like metallohydrolase"/>
    <property type="match status" value="2"/>
</dbReference>
<dbReference type="STRING" id="1619037.UT67_C0001G0038"/>
<feature type="domain" description="Peptidase M16 C-terminal" evidence="4">
    <location>
        <begin position="167"/>
        <end position="362"/>
    </location>
</feature>
<dbReference type="Gene3D" id="3.30.830.10">
    <property type="entry name" value="Metalloenzyme, LuxS/M16 peptidase-like"/>
    <property type="match status" value="2"/>
</dbReference>
<dbReference type="EMBL" id="LBXR01000001">
    <property type="protein sequence ID" value="KKR35533.1"/>
    <property type="molecule type" value="Genomic_DNA"/>
</dbReference>
<dbReference type="GO" id="GO:0004222">
    <property type="term" value="F:metalloendopeptidase activity"/>
    <property type="evidence" value="ECO:0007669"/>
    <property type="project" value="InterPro"/>
</dbReference>
<reference evidence="5 6" key="1">
    <citation type="journal article" date="2015" name="Nature">
        <title>rRNA introns, odd ribosomes, and small enigmatic genomes across a large radiation of phyla.</title>
        <authorList>
            <person name="Brown C.T."/>
            <person name="Hug L.A."/>
            <person name="Thomas B.C."/>
            <person name="Sharon I."/>
            <person name="Castelle C.J."/>
            <person name="Singh A."/>
            <person name="Wilkins M.J."/>
            <person name="Williams K.H."/>
            <person name="Banfield J.F."/>
        </authorList>
    </citation>
    <scope>NUCLEOTIDE SEQUENCE [LARGE SCALE GENOMIC DNA]</scope>
</reference>
<evidence type="ECO:0000256" key="1">
    <source>
        <dbReference type="ARBA" id="ARBA00007261"/>
    </source>
</evidence>
<dbReference type="GO" id="GO:0046872">
    <property type="term" value="F:metal ion binding"/>
    <property type="evidence" value="ECO:0007669"/>
    <property type="project" value="InterPro"/>
</dbReference>
<evidence type="ECO:0000259" key="4">
    <source>
        <dbReference type="Pfam" id="PF05193"/>
    </source>
</evidence>
<sequence length="441" mass="49300">MHKISKLKNGINLVKVPLKGSKAVTVMAMFPVGSRYEGKKISGASHFVEHMMFKGTKKRPTHLDISRELDSLGAEYNAFTSKDFTGYYVRTGEINIEKAFDWLADIIFNSKFDAEEIAKEKGVIVEELRMYEDNPLMAVDTLFEKAAFGDHPLGWDVGGTPESVNGLSREDLWNYYQNYYLPSNMVLVVAGNINNKKLAKSLKYFENNKTNPTPRPSPFREGIKGGVSDLKNNFGKFVWPKNNLPLETRVVVSEKKLDQAQVIIGFPGLRYNDPDRFAASVLLNILGGGMSSRLFVEVREKRGLAYMVNAGGGAFRDVGVATIQAGLDPFRLADALKVIKDELIKIKDTLVSAKELLDSKNNIAGHTELAMENSGAQAQWFAKQFWFSDKIETYEQVTNKIKKVTAADVKRVAKKLFDINQMRVAVIGPLSKDKVITLIKN</sequence>
<evidence type="ECO:0000313" key="6">
    <source>
        <dbReference type="Proteomes" id="UP000034855"/>
    </source>
</evidence>
<protein>
    <submittedName>
        <fullName evidence="5">Peptidase, M16 family</fullName>
    </submittedName>
</protein>
<evidence type="ECO:0000256" key="2">
    <source>
        <dbReference type="RuleBase" id="RU004447"/>
    </source>
</evidence>
<dbReference type="InterPro" id="IPR050361">
    <property type="entry name" value="MPP/UQCRC_Complex"/>
</dbReference>
<evidence type="ECO:0000313" key="5">
    <source>
        <dbReference type="EMBL" id="KKR35533.1"/>
    </source>
</evidence>
<evidence type="ECO:0000259" key="3">
    <source>
        <dbReference type="Pfam" id="PF00675"/>
    </source>
</evidence>
<comment type="similarity">
    <text evidence="1 2">Belongs to the peptidase M16 family.</text>
</comment>
<dbReference type="GO" id="GO:0006508">
    <property type="term" value="P:proteolysis"/>
    <property type="evidence" value="ECO:0007669"/>
    <property type="project" value="InterPro"/>
</dbReference>
<gene>
    <name evidence="5" type="ORF">UT67_C0001G0038</name>
</gene>
<dbReference type="InterPro" id="IPR011765">
    <property type="entry name" value="Pept_M16_N"/>
</dbReference>
<dbReference type="PANTHER" id="PTHR11851:SF49">
    <property type="entry name" value="MITOCHONDRIAL-PROCESSING PEPTIDASE SUBUNIT ALPHA"/>
    <property type="match status" value="1"/>
</dbReference>
<dbReference type="Pfam" id="PF05193">
    <property type="entry name" value="Peptidase_M16_C"/>
    <property type="match status" value="1"/>
</dbReference>
<comment type="caution">
    <text evidence="5">The sequence shown here is derived from an EMBL/GenBank/DDBJ whole genome shotgun (WGS) entry which is preliminary data.</text>
</comment>